<dbReference type="EMBL" id="JAIWYP010000002">
    <property type="protein sequence ID" value="KAH3872222.1"/>
    <property type="molecule type" value="Genomic_DNA"/>
</dbReference>
<reference evidence="1" key="2">
    <citation type="submission" date="2020-11" db="EMBL/GenBank/DDBJ databases">
        <authorList>
            <person name="McCartney M.A."/>
            <person name="Auch B."/>
            <person name="Kono T."/>
            <person name="Mallez S."/>
            <person name="Becker A."/>
            <person name="Gohl D.M."/>
            <person name="Silverstein K.A.T."/>
            <person name="Koren S."/>
            <person name="Bechman K.B."/>
            <person name="Herman A."/>
            <person name="Abrahante J.E."/>
            <person name="Garbe J."/>
        </authorList>
    </citation>
    <scope>NUCLEOTIDE SEQUENCE</scope>
    <source>
        <strain evidence="1">Duluth1</strain>
        <tissue evidence="1">Whole animal</tissue>
    </source>
</reference>
<comment type="caution">
    <text evidence="1">The sequence shown here is derived from an EMBL/GenBank/DDBJ whole genome shotgun (WGS) entry which is preliminary data.</text>
</comment>
<keyword evidence="2" id="KW-1185">Reference proteome</keyword>
<evidence type="ECO:0000313" key="2">
    <source>
        <dbReference type="Proteomes" id="UP000828390"/>
    </source>
</evidence>
<sequence>MNNIKLTSTSRMEFEEKKRYDETFFNKLQRSPYQPALEDVSSDDDLYDLVDSCSSVCIEQNNNICEKLIDNAAAAIGDDSDPVPIIIFENHKSVVVDTNY</sequence>
<reference evidence="1" key="1">
    <citation type="journal article" date="2019" name="bioRxiv">
        <title>The Genome of the Zebra Mussel, Dreissena polymorpha: A Resource for Invasive Species Research.</title>
        <authorList>
            <person name="McCartney M.A."/>
            <person name="Auch B."/>
            <person name="Kono T."/>
            <person name="Mallez S."/>
            <person name="Zhang Y."/>
            <person name="Obille A."/>
            <person name="Becker A."/>
            <person name="Abrahante J.E."/>
            <person name="Garbe J."/>
            <person name="Badalamenti J.P."/>
            <person name="Herman A."/>
            <person name="Mangelson H."/>
            <person name="Liachko I."/>
            <person name="Sullivan S."/>
            <person name="Sone E.D."/>
            <person name="Koren S."/>
            <person name="Silverstein K.A.T."/>
            <person name="Beckman K.B."/>
            <person name="Gohl D.M."/>
        </authorList>
    </citation>
    <scope>NUCLEOTIDE SEQUENCE</scope>
    <source>
        <strain evidence="1">Duluth1</strain>
        <tissue evidence="1">Whole animal</tissue>
    </source>
</reference>
<dbReference type="Proteomes" id="UP000828390">
    <property type="component" value="Unassembled WGS sequence"/>
</dbReference>
<dbReference type="AlphaFoldDB" id="A0A9D4RMW6"/>
<gene>
    <name evidence="1" type="ORF">DPMN_035437</name>
</gene>
<evidence type="ECO:0000313" key="1">
    <source>
        <dbReference type="EMBL" id="KAH3872222.1"/>
    </source>
</evidence>
<proteinExistence type="predicted"/>
<accession>A0A9D4RMW6</accession>
<protein>
    <submittedName>
        <fullName evidence="1">Uncharacterized protein</fullName>
    </submittedName>
</protein>
<name>A0A9D4RMW6_DREPO</name>
<organism evidence="1 2">
    <name type="scientific">Dreissena polymorpha</name>
    <name type="common">Zebra mussel</name>
    <name type="synonym">Mytilus polymorpha</name>
    <dbReference type="NCBI Taxonomy" id="45954"/>
    <lineage>
        <taxon>Eukaryota</taxon>
        <taxon>Metazoa</taxon>
        <taxon>Spiralia</taxon>
        <taxon>Lophotrochozoa</taxon>
        <taxon>Mollusca</taxon>
        <taxon>Bivalvia</taxon>
        <taxon>Autobranchia</taxon>
        <taxon>Heteroconchia</taxon>
        <taxon>Euheterodonta</taxon>
        <taxon>Imparidentia</taxon>
        <taxon>Neoheterodontei</taxon>
        <taxon>Myida</taxon>
        <taxon>Dreissenoidea</taxon>
        <taxon>Dreissenidae</taxon>
        <taxon>Dreissena</taxon>
    </lineage>
</organism>